<dbReference type="PANTHER" id="PTHR10357">
    <property type="entry name" value="ALPHA-AMYLASE FAMILY MEMBER"/>
    <property type="match status" value="1"/>
</dbReference>
<keyword evidence="2" id="KW-0378">Hydrolase</keyword>
<evidence type="ECO:0000256" key="3">
    <source>
        <dbReference type="ARBA" id="ARBA00023295"/>
    </source>
</evidence>
<protein>
    <recommendedName>
        <fullName evidence="5">oligo-1,6-glucosidase</fullName>
        <ecNumber evidence="5">3.2.1.10</ecNumber>
    </recommendedName>
</protein>
<dbReference type="Pfam" id="PF00128">
    <property type="entry name" value="Alpha-amylase"/>
    <property type="match status" value="1"/>
</dbReference>
<evidence type="ECO:0000313" key="7">
    <source>
        <dbReference type="EMBL" id="OAN16283.1"/>
    </source>
</evidence>
<dbReference type="SMART" id="SM00642">
    <property type="entry name" value="Aamy"/>
    <property type="match status" value="1"/>
</dbReference>
<name>A0ABX2VDG8_9BACL</name>
<accession>A0ABX2VDG8</accession>
<evidence type="ECO:0000256" key="1">
    <source>
        <dbReference type="ARBA" id="ARBA00008061"/>
    </source>
</evidence>
<feature type="domain" description="Glycosyl hydrolase family 13 catalytic" evidence="6">
    <location>
        <begin position="13"/>
        <end position="420"/>
    </location>
</feature>
<dbReference type="Gene3D" id="3.20.20.80">
    <property type="entry name" value="Glycosidases"/>
    <property type="match status" value="1"/>
</dbReference>
<reference evidence="7 8" key="1">
    <citation type="submission" date="2016-03" db="EMBL/GenBank/DDBJ databases">
        <authorList>
            <person name="Cho S.-Y."/>
            <person name="Lim S."/>
            <person name="Kim H."/>
            <person name="Soh E.H."/>
            <person name="Moon J.S."/>
        </authorList>
    </citation>
    <scope>NUCLEOTIDE SEQUENCE [LARGE SCALE GENOMIC DNA]</scope>
    <source>
        <strain evidence="7 8">KCTC 3810</strain>
    </source>
</reference>
<evidence type="ECO:0000256" key="4">
    <source>
        <dbReference type="ARBA" id="ARBA00036217"/>
    </source>
</evidence>
<dbReference type="EC" id="3.2.1.10" evidence="5"/>
<keyword evidence="3" id="KW-0326">Glycosidase</keyword>
<organism evidence="7 8">
    <name type="scientific">Exiguobacterium undae</name>
    <dbReference type="NCBI Taxonomy" id="169177"/>
    <lineage>
        <taxon>Bacteria</taxon>
        <taxon>Bacillati</taxon>
        <taxon>Bacillota</taxon>
        <taxon>Bacilli</taxon>
        <taxon>Bacillales</taxon>
        <taxon>Bacillales Family XII. Incertae Sedis</taxon>
        <taxon>Exiguobacterium</taxon>
    </lineage>
</organism>
<dbReference type="RefSeq" id="WP_028106095.1">
    <property type="nucleotide sequence ID" value="NZ_LVVL01000001.1"/>
</dbReference>
<dbReference type="SUPFAM" id="SSF51011">
    <property type="entry name" value="Glycosyl hydrolase domain"/>
    <property type="match status" value="1"/>
</dbReference>
<dbReference type="EMBL" id="LVVL01000001">
    <property type="protein sequence ID" value="OAN16283.1"/>
    <property type="molecule type" value="Genomic_DNA"/>
</dbReference>
<dbReference type="Gene3D" id="2.60.40.1180">
    <property type="entry name" value="Golgi alpha-mannosidase II"/>
    <property type="match status" value="1"/>
</dbReference>
<comment type="similarity">
    <text evidence="1">Belongs to the glycosyl hydrolase 13 family.</text>
</comment>
<dbReference type="Proteomes" id="UP000078447">
    <property type="component" value="Unassembled WGS sequence"/>
</dbReference>
<dbReference type="NCBIfam" id="NF008183">
    <property type="entry name" value="PRK10933.1"/>
    <property type="match status" value="1"/>
</dbReference>
<dbReference type="CDD" id="cd11333">
    <property type="entry name" value="AmyAc_SI_OligoGlu_DGase"/>
    <property type="match status" value="1"/>
</dbReference>
<keyword evidence="8" id="KW-1185">Reference proteome</keyword>
<dbReference type="InterPro" id="IPR006047">
    <property type="entry name" value="GH13_cat_dom"/>
</dbReference>
<dbReference type="Gene3D" id="3.90.400.10">
    <property type="entry name" value="Oligo-1,6-glucosidase, Domain 2"/>
    <property type="match status" value="1"/>
</dbReference>
<evidence type="ECO:0000313" key="8">
    <source>
        <dbReference type="Proteomes" id="UP000078447"/>
    </source>
</evidence>
<comment type="caution">
    <text evidence="7">The sequence shown here is derived from an EMBL/GenBank/DDBJ whole genome shotgun (WGS) entry which is preliminary data.</text>
</comment>
<dbReference type="InterPro" id="IPR017853">
    <property type="entry name" value="GH"/>
</dbReference>
<dbReference type="PANTHER" id="PTHR10357:SF184">
    <property type="entry name" value="OLIGO-1,6-GLUCOSIDASE 1"/>
    <property type="match status" value="1"/>
</dbReference>
<dbReference type="InterPro" id="IPR045857">
    <property type="entry name" value="O16G_dom_2"/>
</dbReference>
<evidence type="ECO:0000256" key="5">
    <source>
        <dbReference type="ARBA" id="ARBA00038939"/>
    </source>
</evidence>
<gene>
    <name evidence="7" type="ORF">A3783_04490</name>
</gene>
<evidence type="ECO:0000256" key="2">
    <source>
        <dbReference type="ARBA" id="ARBA00022801"/>
    </source>
</evidence>
<evidence type="ECO:0000259" key="6">
    <source>
        <dbReference type="SMART" id="SM00642"/>
    </source>
</evidence>
<dbReference type="InterPro" id="IPR013780">
    <property type="entry name" value="Glyco_hydro_b"/>
</dbReference>
<dbReference type="SUPFAM" id="SSF51445">
    <property type="entry name" value="(Trans)glycosidases"/>
    <property type="match status" value="1"/>
</dbReference>
<sequence>MERKWWHDSVVYQIYPRSFNDSNGDGIGDLVGIIEKLDYLKELGIDVIWLSPVYDSPNDDNGYDIRDYEAIMDEFGTMADFDRLLDQAHERGIKIVMDLVVNHSSDEHAWFAESRKSKDNPYRDYYIWRSAHEDGTLPNNWGSIFSGPAWELDEATNEYYLHLFSKKQPDLNWENEKLRQEVYQMITRWLDRGIDGFRMDVINLISKTPGLPDATVPPGALYGEGGQHYINGPRIHEFLKEMNDASFGNYDVLTVGEMPGATTEDAILYTDPARKEVNMVFTFEHMDLDSGPGGKWDVQPFDLQKLKQNFTKWQVALHEKGWNSLYWNNHDQPRVVSRFGEDTTYRVESAKMLATLLHLLKGTPYIYQGEEIGMTNVAFESIEEYEDIEIRNMWKERTEQGASPAELLRSIHVKGRDNARTPIQWDATEHGGFTTGTPWLKVNPNYPTINVEKALQDPDSIFYYYKQLIALRHQHDLIVYGEYALILEDAPHIYAYTRTYENQTWYIYCSFATEDTIVPVTHDSSDRVIGNYSDAPHVTDEQLTLRPYEAIVYRTHH</sequence>
<proteinExistence type="inferred from homology"/>
<comment type="catalytic activity">
    <reaction evidence="4">
        <text>Hydrolysis of (1-&gt;6)-alpha-D-glucosidic linkages in some oligosaccharides produced from starch and glycogen by alpha-amylase, and in isomaltose.</text>
        <dbReference type="EC" id="3.2.1.10"/>
    </reaction>
</comment>